<comment type="caution">
    <text evidence="10">The sequence shown here is derived from an EMBL/GenBank/DDBJ whole genome shotgun (WGS) entry which is preliminary data.</text>
</comment>
<dbReference type="GO" id="GO:0005886">
    <property type="term" value="C:plasma membrane"/>
    <property type="evidence" value="ECO:0007669"/>
    <property type="project" value="UniProtKB-SubCell"/>
</dbReference>
<keyword evidence="2" id="KW-1003">Cell membrane</keyword>
<dbReference type="InterPro" id="IPR050250">
    <property type="entry name" value="Macrolide_Exporter_MacB"/>
</dbReference>
<dbReference type="InterPro" id="IPR025857">
    <property type="entry name" value="MacB_PCD"/>
</dbReference>
<evidence type="ECO:0008006" key="12">
    <source>
        <dbReference type="Google" id="ProtNLM"/>
    </source>
</evidence>
<dbReference type="Pfam" id="PF02687">
    <property type="entry name" value="FtsX"/>
    <property type="match status" value="1"/>
</dbReference>
<feature type="transmembrane region" description="Helical" evidence="7">
    <location>
        <begin position="12"/>
        <end position="32"/>
    </location>
</feature>
<feature type="domain" description="MacB-like periplasmic core" evidence="9">
    <location>
        <begin position="8"/>
        <end position="243"/>
    </location>
</feature>
<dbReference type="PANTHER" id="PTHR30572:SF4">
    <property type="entry name" value="ABC TRANSPORTER PERMEASE YTRF"/>
    <property type="match status" value="1"/>
</dbReference>
<comment type="similarity">
    <text evidence="6">Belongs to the ABC-4 integral membrane protein family.</text>
</comment>
<gene>
    <name evidence="10" type="ORF">A3G06_02635</name>
</gene>
<evidence type="ECO:0000259" key="9">
    <source>
        <dbReference type="Pfam" id="PF12704"/>
    </source>
</evidence>
<organism evidence="10 11">
    <name type="scientific">Candidatus Nomurabacteria bacterium RIFCSPLOWO2_12_FULL_46_14</name>
    <dbReference type="NCBI Taxonomy" id="1801797"/>
    <lineage>
        <taxon>Bacteria</taxon>
        <taxon>Candidatus Nomuraibacteriota</taxon>
    </lineage>
</organism>
<keyword evidence="5 7" id="KW-0472">Membrane</keyword>
<protein>
    <recommendedName>
        <fullName evidence="12">Multidrug ABC transporter substrate-binding protein</fullName>
    </recommendedName>
</protein>
<evidence type="ECO:0000313" key="10">
    <source>
        <dbReference type="EMBL" id="OGJ02567.1"/>
    </source>
</evidence>
<dbReference type="GO" id="GO:0022857">
    <property type="term" value="F:transmembrane transporter activity"/>
    <property type="evidence" value="ECO:0007669"/>
    <property type="project" value="TreeGrafter"/>
</dbReference>
<dbReference type="AlphaFoldDB" id="A0A1F6Y871"/>
<evidence type="ECO:0000256" key="6">
    <source>
        <dbReference type="ARBA" id="ARBA00038076"/>
    </source>
</evidence>
<keyword evidence="3 7" id="KW-0812">Transmembrane</keyword>
<feature type="transmembrane region" description="Helical" evidence="7">
    <location>
        <begin position="367"/>
        <end position="391"/>
    </location>
</feature>
<comment type="subcellular location">
    <subcellularLocation>
        <location evidence="1">Cell membrane</location>
        <topology evidence="1">Multi-pass membrane protein</topology>
    </subcellularLocation>
</comment>
<accession>A0A1F6Y871</accession>
<feature type="transmembrane region" description="Helical" evidence="7">
    <location>
        <begin position="325"/>
        <end position="355"/>
    </location>
</feature>
<reference evidence="10 11" key="1">
    <citation type="journal article" date="2016" name="Nat. Commun.">
        <title>Thousands of microbial genomes shed light on interconnected biogeochemical processes in an aquifer system.</title>
        <authorList>
            <person name="Anantharaman K."/>
            <person name="Brown C.T."/>
            <person name="Hug L.A."/>
            <person name="Sharon I."/>
            <person name="Castelle C.J."/>
            <person name="Probst A.J."/>
            <person name="Thomas B.C."/>
            <person name="Singh A."/>
            <person name="Wilkins M.J."/>
            <person name="Karaoz U."/>
            <person name="Brodie E.L."/>
            <person name="Williams K.H."/>
            <person name="Hubbard S.S."/>
            <person name="Banfield J.F."/>
        </authorList>
    </citation>
    <scope>NUCLEOTIDE SEQUENCE [LARGE SCALE GENOMIC DNA]</scope>
</reference>
<proteinExistence type="inferred from homology"/>
<name>A0A1F6Y871_9BACT</name>
<feature type="transmembrane region" description="Helical" evidence="7">
    <location>
        <begin position="279"/>
        <end position="304"/>
    </location>
</feature>
<evidence type="ECO:0000256" key="4">
    <source>
        <dbReference type="ARBA" id="ARBA00022989"/>
    </source>
</evidence>
<sequence length="408" mass="43472">MGNNKVRTLLTTLGIIIGSAMVILVFSAGAGFKSYIEAEIDSYGSNAVFIETRVPPTTQALANGVSESINTSTGTTAVAITSLKTRDVADIKRWPNVADAYGIVIGQKAAAYKGVKKNIMFWGSDPGRFQIDKGELASGRFYTEREELGLSQVAILGYELARDLFGEEDPINKIIRVGDLNFTVVGVYEERGGFGPHSTDNVVFIPLRTAQKKILGIDHLVTVIAQIEESDAAEATVEDIRAILRRNHNIDDPKKDDFLVQTSAQALNTLGAVLAGINFLLIAVAAISLLVGGVGIMNIMYVAVTERIGEIGLKKALGAKRSDILSEFLLEAVLLTLLGGVAGILSGAAMAFLVSKIAASYGLAWDYIVPLYGIIISVSISALIGIVFGVFPARNAAKLDPIQALNKE</sequence>
<dbReference type="Proteomes" id="UP000176192">
    <property type="component" value="Unassembled WGS sequence"/>
</dbReference>
<dbReference type="PANTHER" id="PTHR30572">
    <property type="entry name" value="MEMBRANE COMPONENT OF TRANSPORTER-RELATED"/>
    <property type="match status" value="1"/>
</dbReference>
<keyword evidence="4 7" id="KW-1133">Transmembrane helix</keyword>
<evidence type="ECO:0000256" key="3">
    <source>
        <dbReference type="ARBA" id="ARBA00022692"/>
    </source>
</evidence>
<evidence type="ECO:0000256" key="1">
    <source>
        <dbReference type="ARBA" id="ARBA00004651"/>
    </source>
</evidence>
<evidence type="ECO:0000256" key="5">
    <source>
        <dbReference type="ARBA" id="ARBA00023136"/>
    </source>
</evidence>
<dbReference type="InterPro" id="IPR003838">
    <property type="entry name" value="ABC3_permease_C"/>
</dbReference>
<evidence type="ECO:0000313" key="11">
    <source>
        <dbReference type="Proteomes" id="UP000176192"/>
    </source>
</evidence>
<dbReference type="EMBL" id="MFVV01000040">
    <property type="protein sequence ID" value="OGJ02567.1"/>
    <property type="molecule type" value="Genomic_DNA"/>
</dbReference>
<evidence type="ECO:0000256" key="2">
    <source>
        <dbReference type="ARBA" id="ARBA00022475"/>
    </source>
</evidence>
<evidence type="ECO:0000256" key="7">
    <source>
        <dbReference type="SAM" id="Phobius"/>
    </source>
</evidence>
<dbReference type="Pfam" id="PF12704">
    <property type="entry name" value="MacB_PCD"/>
    <property type="match status" value="1"/>
</dbReference>
<evidence type="ECO:0000259" key="8">
    <source>
        <dbReference type="Pfam" id="PF02687"/>
    </source>
</evidence>
<feature type="domain" description="ABC3 transporter permease C-terminal" evidence="8">
    <location>
        <begin position="283"/>
        <end position="401"/>
    </location>
</feature>
<dbReference type="STRING" id="1801797.A3G06_02635"/>